<dbReference type="CDD" id="cd00118">
    <property type="entry name" value="LysM"/>
    <property type="match status" value="2"/>
</dbReference>
<dbReference type="Gene3D" id="3.10.350.10">
    <property type="entry name" value="LysM domain"/>
    <property type="match status" value="2"/>
</dbReference>
<gene>
    <name evidence="3" type="ORF">J2736_006829</name>
</gene>
<evidence type="ECO:0000259" key="2">
    <source>
        <dbReference type="PROSITE" id="PS51782"/>
    </source>
</evidence>
<feature type="compositionally biased region" description="Low complexity" evidence="1">
    <location>
        <begin position="390"/>
        <end position="406"/>
    </location>
</feature>
<name>A0ABU1P725_9BACL</name>
<comment type="caution">
    <text evidence="3">The sequence shown here is derived from an EMBL/GenBank/DDBJ whole genome shotgun (WGS) entry which is preliminary data.</text>
</comment>
<dbReference type="SMART" id="SM00257">
    <property type="entry name" value="LysM"/>
    <property type="match status" value="2"/>
</dbReference>
<dbReference type="InterPro" id="IPR036779">
    <property type="entry name" value="LysM_dom_sf"/>
</dbReference>
<dbReference type="Proteomes" id="UP001267290">
    <property type="component" value="Unassembled WGS sequence"/>
</dbReference>
<evidence type="ECO:0000256" key="1">
    <source>
        <dbReference type="SAM" id="MobiDB-lite"/>
    </source>
</evidence>
<accession>A0ABU1P725</accession>
<dbReference type="InterPro" id="IPR018392">
    <property type="entry name" value="LysM"/>
</dbReference>
<feature type="compositionally biased region" description="Basic residues" evidence="1">
    <location>
        <begin position="379"/>
        <end position="389"/>
    </location>
</feature>
<protein>
    <submittedName>
        <fullName evidence="3">LysM repeat protein</fullName>
    </submittedName>
</protein>
<dbReference type="EMBL" id="JAVDSB010000032">
    <property type="protein sequence ID" value="MDR6555567.1"/>
    <property type="molecule type" value="Genomic_DNA"/>
</dbReference>
<dbReference type="PANTHER" id="PTHR33734">
    <property type="entry name" value="LYSM DOMAIN-CONTAINING GPI-ANCHORED PROTEIN 2"/>
    <property type="match status" value="1"/>
</dbReference>
<keyword evidence="4" id="KW-1185">Reference proteome</keyword>
<feature type="domain" description="LysM" evidence="2">
    <location>
        <begin position="2"/>
        <end position="47"/>
    </location>
</feature>
<feature type="region of interest" description="Disordered" evidence="1">
    <location>
        <begin position="114"/>
        <end position="133"/>
    </location>
</feature>
<feature type="compositionally biased region" description="Basic residues" evidence="1">
    <location>
        <begin position="114"/>
        <end position="128"/>
    </location>
</feature>
<evidence type="ECO:0000313" key="4">
    <source>
        <dbReference type="Proteomes" id="UP001267290"/>
    </source>
</evidence>
<sequence length="422" mass="46852">MKIHIVKKGDTLYELAKKYHTTLDQIIALNPQIADPNQIDVGMKVKIPSSVKPADPPASDFVYKHVVQQGDSLWKLGKAWDVPLQAMIKANAHLKNPNVLMTGDIVFVPKMQHGHTHSNQHGMHHHTSKLSTEPFTPTPMPVMPPTDAYVQPVIPSPQEPVVEAPPLSLGETVPAVPQMPQQVPMTSPVIPAPVMEEHELHEPYGQAVHPFQQFHITATEVFAYPEQQQHEAMTYPSAYSPFQEEPCEPLPTMVAPVTVVDEGCGCGGPAMNEQQWMNYPAHLGNMPMGNPWDTMPQEMQAIPAFYPPPMPYDHPMAQHYAHQHNPYGIPYAGAGLHEPFEESSLLPQVHTHELKKVTDTVAEVDITIRDKQKADKPKSSGHRSARKVRLSGASALSAFLQQQQGATEKREVSKPNSPWINF</sequence>
<proteinExistence type="predicted"/>
<reference evidence="3 4" key="1">
    <citation type="submission" date="2023-07" db="EMBL/GenBank/DDBJ databases">
        <title>Sorghum-associated microbial communities from plants grown in Nebraska, USA.</title>
        <authorList>
            <person name="Schachtman D."/>
        </authorList>
    </citation>
    <scope>NUCLEOTIDE SEQUENCE [LARGE SCALE GENOMIC DNA]</scope>
    <source>
        <strain evidence="3 4">CC258</strain>
    </source>
</reference>
<evidence type="ECO:0000313" key="3">
    <source>
        <dbReference type="EMBL" id="MDR6555567.1"/>
    </source>
</evidence>
<dbReference type="PANTHER" id="PTHR33734:SF22">
    <property type="entry name" value="MEMBRANE-BOUND LYTIC MUREIN TRANSGLYCOSYLASE D"/>
    <property type="match status" value="1"/>
</dbReference>
<dbReference type="SUPFAM" id="SSF54106">
    <property type="entry name" value="LysM domain"/>
    <property type="match status" value="2"/>
</dbReference>
<feature type="compositionally biased region" description="Basic and acidic residues" evidence="1">
    <location>
        <begin position="368"/>
        <end position="378"/>
    </location>
</feature>
<organism evidence="3 4">
    <name type="scientific">Paenibacillus qinlingensis</name>
    <dbReference type="NCBI Taxonomy" id="1837343"/>
    <lineage>
        <taxon>Bacteria</taxon>
        <taxon>Bacillati</taxon>
        <taxon>Bacillota</taxon>
        <taxon>Bacilli</taxon>
        <taxon>Bacillales</taxon>
        <taxon>Paenibacillaceae</taxon>
        <taxon>Paenibacillus</taxon>
    </lineage>
</organism>
<feature type="region of interest" description="Disordered" evidence="1">
    <location>
        <begin position="368"/>
        <end position="422"/>
    </location>
</feature>
<feature type="domain" description="LysM" evidence="2">
    <location>
        <begin position="63"/>
        <end position="108"/>
    </location>
</feature>
<dbReference type="PROSITE" id="PS51782">
    <property type="entry name" value="LYSM"/>
    <property type="match status" value="2"/>
</dbReference>
<dbReference type="RefSeq" id="WP_310502874.1">
    <property type="nucleotide sequence ID" value="NZ_JAVDSB010000032.1"/>
</dbReference>
<dbReference type="Pfam" id="PF01476">
    <property type="entry name" value="LysM"/>
    <property type="match status" value="2"/>
</dbReference>